<gene>
    <name evidence="1" type="ORF">J2S42_007991</name>
</gene>
<dbReference type="PANTHER" id="PTHR48098:SF1">
    <property type="entry name" value="DIACYLGLYCEROL ACYLTRANSFERASE_MYCOLYLTRANSFERASE AG85A"/>
    <property type="match status" value="1"/>
</dbReference>
<dbReference type="PANTHER" id="PTHR48098">
    <property type="entry name" value="ENTEROCHELIN ESTERASE-RELATED"/>
    <property type="match status" value="1"/>
</dbReference>
<reference evidence="1 2" key="1">
    <citation type="submission" date="2023-07" db="EMBL/GenBank/DDBJ databases">
        <title>Sequencing the genomes of 1000 actinobacteria strains.</title>
        <authorList>
            <person name="Klenk H.-P."/>
        </authorList>
    </citation>
    <scope>NUCLEOTIDE SEQUENCE [LARGE SCALE GENOMIC DNA]</scope>
    <source>
        <strain evidence="1 2">DSM 44709</strain>
    </source>
</reference>
<dbReference type="InterPro" id="IPR029058">
    <property type="entry name" value="AB_hydrolase_fold"/>
</dbReference>
<dbReference type="Proteomes" id="UP001240236">
    <property type="component" value="Unassembled WGS sequence"/>
</dbReference>
<dbReference type="GO" id="GO:0016747">
    <property type="term" value="F:acyltransferase activity, transferring groups other than amino-acyl groups"/>
    <property type="evidence" value="ECO:0007669"/>
    <property type="project" value="TreeGrafter"/>
</dbReference>
<dbReference type="Gene3D" id="3.40.50.1820">
    <property type="entry name" value="alpha/beta hydrolase"/>
    <property type="match status" value="1"/>
</dbReference>
<keyword evidence="2" id="KW-1185">Reference proteome</keyword>
<evidence type="ECO:0000313" key="2">
    <source>
        <dbReference type="Proteomes" id="UP001240236"/>
    </source>
</evidence>
<sequence>MRAPAPAGVERLERVWSAARGREVDLYTAVPHGHGDGRGLPVCLVLHGGSKRPPDFAALGLGGFLTDAVRRGTPPFVLAGATGDRLAWQPSPADDPQRMAAEEIPAWCAARGFDPSRLAAWGWSMGGFGALLLAEARPGLLRAVAAFSPAVTPADPVFAGLTRLGDTPVGLWCGTGDPLYPQVRTLHDALPTPPATGGYTLGRHNFTYWSTLLSSAFSFIGASLRPSPPA</sequence>
<dbReference type="Pfam" id="PF00756">
    <property type="entry name" value="Esterase"/>
    <property type="match status" value="1"/>
</dbReference>
<dbReference type="InterPro" id="IPR000801">
    <property type="entry name" value="Esterase-like"/>
</dbReference>
<proteinExistence type="predicted"/>
<dbReference type="InterPro" id="IPR050583">
    <property type="entry name" value="Mycobacterial_A85_antigen"/>
</dbReference>
<organism evidence="1 2">
    <name type="scientific">Catenuloplanes indicus</name>
    <dbReference type="NCBI Taxonomy" id="137267"/>
    <lineage>
        <taxon>Bacteria</taxon>
        <taxon>Bacillati</taxon>
        <taxon>Actinomycetota</taxon>
        <taxon>Actinomycetes</taxon>
        <taxon>Micromonosporales</taxon>
        <taxon>Micromonosporaceae</taxon>
        <taxon>Catenuloplanes</taxon>
    </lineage>
</organism>
<dbReference type="SUPFAM" id="SSF53474">
    <property type="entry name" value="alpha/beta-Hydrolases"/>
    <property type="match status" value="1"/>
</dbReference>
<name>A0AAE3W8R5_9ACTN</name>
<comment type="caution">
    <text evidence="1">The sequence shown here is derived from an EMBL/GenBank/DDBJ whole genome shotgun (WGS) entry which is preliminary data.</text>
</comment>
<accession>A0AAE3W8R5</accession>
<evidence type="ECO:0000313" key="1">
    <source>
        <dbReference type="EMBL" id="MDQ0371322.1"/>
    </source>
</evidence>
<dbReference type="EMBL" id="JAUSUZ010000001">
    <property type="protein sequence ID" value="MDQ0371322.1"/>
    <property type="molecule type" value="Genomic_DNA"/>
</dbReference>
<protein>
    <submittedName>
        <fullName evidence="1">Pimeloyl-ACP methyl ester carboxylesterase</fullName>
    </submittedName>
</protein>
<dbReference type="AlphaFoldDB" id="A0AAE3W8R5"/>